<dbReference type="Gene3D" id="3.30.1230.10">
    <property type="entry name" value="YlxR-like"/>
    <property type="match status" value="1"/>
</dbReference>
<reference evidence="2 3" key="1">
    <citation type="submission" date="2018-06" db="EMBL/GenBank/DDBJ databases">
        <authorList>
            <consortium name="Pathogen Informatics"/>
            <person name="Doyle S."/>
        </authorList>
    </citation>
    <scope>NUCLEOTIDE SEQUENCE [LARGE SCALE GENOMIC DNA]</scope>
    <source>
        <strain evidence="2 3">NCTC4824</strain>
    </source>
</reference>
<dbReference type="InterPro" id="IPR007393">
    <property type="entry name" value="YlxR_dom"/>
</dbReference>
<keyword evidence="3" id="KW-1185">Reference proteome</keyword>
<name>A0A2X4WAZ0_LEDLE</name>
<proteinExistence type="predicted"/>
<dbReference type="SUPFAM" id="SSF64376">
    <property type="entry name" value="YlxR-like"/>
    <property type="match status" value="1"/>
</dbReference>
<dbReference type="Proteomes" id="UP000249134">
    <property type="component" value="Chromosome 1"/>
</dbReference>
<dbReference type="Pfam" id="PF04296">
    <property type="entry name" value="YlxR"/>
    <property type="match status" value="1"/>
</dbReference>
<gene>
    <name evidence="2" type="primary">ylxR</name>
    <name evidence="2" type="ORF">NCTC4824_02628</name>
</gene>
<evidence type="ECO:0000259" key="1">
    <source>
        <dbReference type="Pfam" id="PF04296"/>
    </source>
</evidence>
<dbReference type="InterPro" id="IPR035931">
    <property type="entry name" value="YlxR-like_sf"/>
</dbReference>
<sequence length="91" mass="10142">MAIQKKIPMRKCLATGEMKPKKEMIRIVRSKEGDVSIDLTGKKSGRGAYISKDREAILSAEKKNVLASQLHAQVDNSIYVELLKLIDGDNK</sequence>
<organism evidence="2 3">
    <name type="scientific">Lederbergia lenta</name>
    <name type="common">Bacillus lentus</name>
    <dbReference type="NCBI Taxonomy" id="1467"/>
    <lineage>
        <taxon>Bacteria</taxon>
        <taxon>Bacillati</taxon>
        <taxon>Bacillota</taxon>
        <taxon>Bacilli</taxon>
        <taxon>Bacillales</taxon>
        <taxon>Bacillaceae</taxon>
        <taxon>Lederbergia</taxon>
    </lineage>
</organism>
<dbReference type="CDD" id="cd00279">
    <property type="entry name" value="YlxR"/>
    <property type="match status" value="1"/>
</dbReference>
<dbReference type="PANTHER" id="PTHR34215">
    <property type="entry name" value="BLL0784 PROTEIN"/>
    <property type="match status" value="1"/>
</dbReference>
<dbReference type="InterPro" id="IPR037465">
    <property type="entry name" value="YlxR"/>
</dbReference>
<evidence type="ECO:0000313" key="3">
    <source>
        <dbReference type="Proteomes" id="UP000249134"/>
    </source>
</evidence>
<dbReference type="EMBL" id="LS483476">
    <property type="protein sequence ID" value="SQI60193.1"/>
    <property type="molecule type" value="Genomic_DNA"/>
</dbReference>
<dbReference type="NCBIfam" id="NF047356">
    <property type="entry name" value="RNA_bind_RnpM"/>
    <property type="match status" value="1"/>
</dbReference>
<dbReference type="RefSeq" id="WP_066139565.1">
    <property type="nucleotide sequence ID" value="NZ_CBCSGM010000001.1"/>
</dbReference>
<protein>
    <submittedName>
        <fullName evidence="2">RNA binding protein</fullName>
    </submittedName>
</protein>
<dbReference type="STRING" id="1348624.GCA_001591545_01677"/>
<feature type="domain" description="YlxR" evidence="1">
    <location>
        <begin position="10"/>
        <end position="82"/>
    </location>
</feature>
<dbReference type="PANTHER" id="PTHR34215:SF1">
    <property type="entry name" value="YLXR DOMAIN-CONTAINING PROTEIN"/>
    <property type="match status" value="1"/>
</dbReference>
<dbReference type="KEGG" id="blen:NCTC4824_02628"/>
<evidence type="ECO:0000313" key="2">
    <source>
        <dbReference type="EMBL" id="SQI60193.1"/>
    </source>
</evidence>
<accession>A0A2X4WAZ0</accession>
<dbReference type="AlphaFoldDB" id="A0A2X4WAZ0"/>